<dbReference type="EMBL" id="JAMRXG010000001">
    <property type="protein sequence ID" value="MCM6772308.1"/>
    <property type="molecule type" value="Genomic_DNA"/>
</dbReference>
<name>A0A9X2E3A1_9NOCA</name>
<sequence>MSKLTRLTLITHALTDAVAAARFPADEPINELGRRALTKVGRPHLVDRADLVLTGSEARTRATAAALGAAATPESALADLNYGAWAGRSMDALPPADLTAWLTDPGHRPPGGESLTDLLARVSAWLPTLTATPRRIAAVTHPAVVRAVILLALDAPPKSFWRMDIAPLSATTLHGRSTSWTLRATAHPLSS</sequence>
<reference evidence="1" key="1">
    <citation type="submission" date="2022-06" db="EMBL/GenBank/DDBJ databases">
        <title>Novel species in genus nocardia.</title>
        <authorList>
            <person name="Li F."/>
        </authorList>
    </citation>
    <scope>NUCLEOTIDE SEQUENCE</scope>
    <source>
        <strain evidence="1">CDC141</strain>
    </source>
</reference>
<evidence type="ECO:0000313" key="1">
    <source>
        <dbReference type="EMBL" id="MCM6772308.1"/>
    </source>
</evidence>
<accession>A0A9X2E3A1</accession>
<dbReference type="RefSeq" id="WP_251909170.1">
    <property type="nucleotide sequence ID" value="NZ_JAMRXG010000001.1"/>
</dbReference>
<comment type="caution">
    <text evidence="1">The sequence shown here is derived from an EMBL/GenBank/DDBJ whole genome shotgun (WGS) entry which is preliminary data.</text>
</comment>
<protein>
    <submittedName>
        <fullName evidence="1">Histidine phosphatase family protein</fullName>
    </submittedName>
</protein>
<gene>
    <name evidence="1" type="ORF">NDR86_02330</name>
</gene>
<dbReference type="Gene3D" id="3.40.50.1240">
    <property type="entry name" value="Phosphoglycerate mutase-like"/>
    <property type="match status" value="1"/>
</dbReference>
<dbReference type="Pfam" id="PF00300">
    <property type="entry name" value="His_Phos_1"/>
    <property type="match status" value="1"/>
</dbReference>
<dbReference type="SMART" id="SM00855">
    <property type="entry name" value="PGAM"/>
    <property type="match status" value="1"/>
</dbReference>
<dbReference type="InterPro" id="IPR013078">
    <property type="entry name" value="His_Pase_superF_clade-1"/>
</dbReference>
<dbReference type="InterPro" id="IPR029033">
    <property type="entry name" value="His_PPase_superfam"/>
</dbReference>
<keyword evidence="2" id="KW-1185">Reference proteome</keyword>
<evidence type="ECO:0000313" key="2">
    <source>
        <dbReference type="Proteomes" id="UP001139157"/>
    </source>
</evidence>
<organism evidence="1 2">
    <name type="scientific">Nocardia pulmonis</name>
    <dbReference type="NCBI Taxonomy" id="2951408"/>
    <lineage>
        <taxon>Bacteria</taxon>
        <taxon>Bacillati</taxon>
        <taxon>Actinomycetota</taxon>
        <taxon>Actinomycetes</taxon>
        <taxon>Mycobacteriales</taxon>
        <taxon>Nocardiaceae</taxon>
        <taxon>Nocardia</taxon>
    </lineage>
</organism>
<dbReference type="AlphaFoldDB" id="A0A9X2E3A1"/>
<proteinExistence type="predicted"/>
<dbReference type="Proteomes" id="UP001139157">
    <property type="component" value="Unassembled WGS sequence"/>
</dbReference>
<dbReference type="SUPFAM" id="SSF53254">
    <property type="entry name" value="Phosphoglycerate mutase-like"/>
    <property type="match status" value="1"/>
</dbReference>